<name>A0A401SLI0_CHIPU</name>
<dbReference type="EMBL" id="BEZZ01000350">
    <property type="protein sequence ID" value="GCC31231.1"/>
    <property type="molecule type" value="Genomic_DNA"/>
</dbReference>
<keyword evidence="3" id="KW-1185">Reference proteome</keyword>
<reference evidence="2 3" key="1">
    <citation type="journal article" date="2018" name="Nat. Ecol. Evol.">
        <title>Shark genomes provide insights into elasmobranch evolution and the origin of vertebrates.</title>
        <authorList>
            <person name="Hara Y"/>
            <person name="Yamaguchi K"/>
            <person name="Onimaru K"/>
            <person name="Kadota M"/>
            <person name="Koyanagi M"/>
            <person name="Keeley SD"/>
            <person name="Tatsumi K"/>
            <person name="Tanaka K"/>
            <person name="Motone F"/>
            <person name="Kageyama Y"/>
            <person name="Nozu R"/>
            <person name="Adachi N"/>
            <person name="Nishimura O"/>
            <person name="Nakagawa R"/>
            <person name="Tanegashima C"/>
            <person name="Kiyatake I"/>
            <person name="Matsumoto R"/>
            <person name="Murakumo K"/>
            <person name="Nishida K"/>
            <person name="Terakita A"/>
            <person name="Kuratani S"/>
            <person name="Sato K"/>
            <person name="Hyodo S Kuraku.S."/>
        </authorList>
    </citation>
    <scope>NUCLEOTIDE SEQUENCE [LARGE SCALE GENOMIC DNA]</scope>
</reference>
<dbReference type="AlphaFoldDB" id="A0A401SLI0"/>
<accession>A0A401SLI0</accession>
<feature type="compositionally biased region" description="Gly residues" evidence="1">
    <location>
        <begin position="1"/>
        <end position="10"/>
    </location>
</feature>
<dbReference type="Proteomes" id="UP000287033">
    <property type="component" value="Unassembled WGS sequence"/>
</dbReference>
<evidence type="ECO:0000313" key="3">
    <source>
        <dbReference type="Proteomes" id="UP000287033"/>
    </source>
</evidence>
<evidence type="ECO:0000313" key="2">
    <source>
        <dbReference type="EMBL" id="GCC31231.1"/>
    </source>
</evidence>
<proteinExistence type="predicted"/>
<evidence type="ECO:0000256" key="1">
    <source>
        <dbReference type="SAM" id="MobiDB-lite"/>
    </source>
</evidence>
<sequence>MATGRVGGGVLEMMDRQTRPIDSGGMGDVAGVKNNGRAALTNGGANRLQPMGRQNCGEAGVIHDRRTLLANHMGNSSC</sequence>
<feature type="region of interest" description="Disordered" evidence="1">
    <location>
        <begin position="1"/>
        <end position="27"/>
    </location>
</feature>
<comment type="caution">
    <text evidence="2">The sequence shown here is derived from an EMBL/GenBank/DDBJ whole genome shotgun (WGS) entry which is preliminary data.</text>
</comment>
<organism evidence="2 3">
    <name type="scientific">Chiloscyllium punctatum</name>
    <name type="common">Brownbanded bambooshark</name>
    <name type="synonym">Hemiscyllium punctatum</name>
    <dbReference type="NCBI Taxonomy" id="137246"/>
    <lineage>
        <taxon>Eukaryota</taxon>
        <taxon>Metazoa</taxon>
        <taxon>Chordata</taxon>
        <taxon>Craniata</taxon>
        <taxon>Vertebrata</taxon>
        <taxon>Chondrichthyes</taxon>
        <taxon>Elasmobranchii</taxon>
        <taxon>Galeomorphii</taxon>
        <taxon>Galeoidea</taxon>
        <taxon>Orectolobiformes</taxon>
        <taxon>Hemiscylliidae</taxon>
        <taxon>Chiloscyllium</taxon>
    </lineage>
</organism>
<protein>
    <submittedName>
        <fullName evidence="2">Uncharacterized protein</fullName>
    </submittedName>
</protein>
<gene>
    <name evidence="2" type="ORF">chiPu_0009688</name>
</gene>